<dbReference type="GO" id="GO:0009245">
    <property type="term" value="P:lipid A biosynthetic process"/>
    <property type="evidence" value="ECO:0007669"/>
    <property type="project" value="UniProtKB-UniRule"/>
</dbReference>
<dbReference type="RefSeq" id="WP_058448871.1">
    <property type="nucleotide sequence ID" value="NZ_CAAAJF010000006.1"/>
</dbReference>
<evidence type="ECO:0000256" key="3">
    <source>
        <dbReference type="ARBA" id="ARBA00012687"/>
    </source>
</evidence>
<dbReference type="OrthoDB" id="9801642at2"/>
<comment type="caution">
    <text evidence="12">The sequence shown here is derived from an EMBL/GenBank/DDBJ whole genome shotgun (WGS) entry which is preliminary data.</text>
</comment>
<evidence type="ECO:0000256" key="10">
    <source>
        <dbReference type="ARBA" id="ARBA00048975"/>
    </source>
</evidence>
<reference evidence="13 15" key="2">
    <citation type="submission" date="2016-05" db="EMBL/GenBank/DDBJ databases">
        <authorList>
            <person name="Prochazka B."/>
            <person name="Indra A."/>
            <person name="Hasenberger P."/>
            <person name="Blaschitz M."/>
            <person name="Wagner L."/>
            <person name="Wewalka G."/>
            <person name="Sorschag S."/>
            <person name="Schmid D."/>
            <person name="Ruppitsch W."/>
        </authorList>
    </citation>
    <scope>NUCLEOTIDE SEQUENCE [LARGE SCALE GENOMIC DNA]</scope>
    <source>
        <strain evidence="13 15">974010_12</strain>
    </source>
</reference>
<evidence type="ECO:0000256" key="9">
    <source>
        <dbReference type="ARBA" id="ARBA00023098"/>
    </source>
</evidence>
<accession>A0A0W0UNN8</accession>
<evidence type="ECO:0000256" key="11">
    <source>
        <dbReference type="HAMAP-Rule" id="MF_00392"/>
    </source>
</evidence>
<keyword evidence="8 11" id="KW-0808">Transferase</keyword>
<dbReference type="PATRIC" id="fig|455.5.peg.887"/>
<proteinExistence type="inferred from homology"/>
<name>A0A0W0UNN8_9GAMM</name>
<dbReference type="HAMAP" id="MF_00392">
    <property type="entry name" value="LpxB"/>
    <property type="match status" value="1"/>
</dbReference>
<comment type="function">
    <text evidence="1 11">Condensation of UDP-2,3-diacylglucosamine and 2,3-diacylglucosamine-1-phosphate to form lipid A disaccharide, a precursor of lipid A, a phosphorylated glycolipid that anchors the lipopolysaccharide to the outer membrane of the cell.</text>
</comment>
<dbReference type="NCBIfam" id="TIGR00215">
    <property type="entry name" value="lpxB"/>
    <property type="match status" value="1"/>
</dbReference>
<dbReference type="InterPro" id="IPR003835">
    <property type="entry name" value="Glyco_trans_19"/>
</dbReference>
<dbReference type="STRING" id="455.Ljam_0836"/>
<comment type="similarity">
    <text evidence="2 11">Belongs to the LpxB family.</text>
</comment>
<evidence type="ECO:0000256" key="5">
    <source>
        <dbReference type="ARBA" id="ARBA00022516"/>
    </source>
</evidence>
<dbReference type="SUPFAM" id="SSF53756">
    <property type="entry name" value="UDP-Glycosyltransferase/glycogen phosphorylase"/>
    <property type="match status" value="1"/>
</dbReference>
<evidence type="ECO:0000256" key="6">
    <source>
        <dbReference type="ARBA" id="ARBA00022556"/>
    </source>
</evidence>
<dbReference type="AlphaFoldDB" id="A0A0W0UNN8"/>
<evidence type="ECO:0000313" key="15">
    <source>
        <dbReference type="Proteomes" id="UP000093336"/>
    </source>
</evidence>
<dbReference type="GO" id="GO:0005543">
    <property type="term" value="F:phospholipid binding"/>
    <property type="evidence" value="ECO:0007669"/>
    <property type="project" value="TreeGrafter"/>
</dbReference>
<keyword evidence="5 11" id="KW-0444">Lipid biosynthesis</keyword>
<dbReference type="EMBL" id="LYOZ01000002">
    <property type="protein sequence ID" value="OCH99306.1"/>
    <property type="molecule type" value="Genomic_DNA"/>
</dbReference>
<evidence type="ECO:0000313" key="14">
    <source>
        <dbReference type="Proteomes" id="UP000054715"/>
    </source>
</evidence>
<dbReference type="Proteomes" id="UP000054715">
    <property type="component" value="Unassembled WGS sequence"/>
</dbReference>
<dbReference type="GO" id="GO:0016020">
    <property type="term" value="C:membrane"/>
    <property type="evidence" value="ECO:0007669"/>
    <property type="project" value="GOC"/>
</dbReference>
<comment type="pathway">
    <text evidence="11">Bacterial outer membrane biogenesis; LPS lipid A biosynthesis.</text>
</comment>
<comment type="catalytic activity">
    <reaction evidence="10 11">
        <text>a lipid X + a UDP-2-N,3-O-bis[(3R)-3-hydroxyacyl]-alpha-D-glucosamine = a lipid A disaccharide + UDP + H(+)</text>
        <dbReference type="Rhea" id="RHEA:67828"/>
        <dbReference type="ChEBI" id="CHEBI:15378"/>
        <dbReference type="ChEBI" id="CHEBI:58223"/>
        <dbReference type="ChEBI" id="CHEBI:137748"/>
        <dbReference type="ChEBI" id="CHEBI:176338"/>
        <dbReference type="ChEBI" id="CHEBI:176343"/>
        <dbReference type="EC" id="2.4.1.182"/>
    </reaction>
</comment>
<protein>
    <recommendedName>
        <fullName evidence="4 11">Lipid-A-disaccharide synthase</fullName>
        <ecNumber evidence="3 11">2.4.1.182</ecNumber>
    </recommendedName>
</protein>
<keyword evidence="9 11" id="KW-0443">Lipid metabolism</keyword>
<evidence type="ECO:0000313" key="12">
    <source>
        <dbReference type="EMBL" id="KTD09486.1"/>
    </source>
</evidence>
<dbReference type="Pfam" id="PF02684">
    <property type="entry name" value="LpxB"/>
    <property type="match status" value="1"/>
</dbReference>
<gene>
    <name evidence="11 12" type="primary">lpxB</name>
    <name evidence="13" type="ORF">A8135_08685</name>
    <name evidence="12" type="ORF">Ljam_0836</name>
</gene>
<dbReference type="PANTHER" id="PTHR30372">
    <property type="entry name" value="LIPID-A-DISACCHARIDE SYNTHASE"/>
    <property type="match status" value="1"/>
</dbReference>
<sequence length="381" mass="42535">MLSVKRIVIIAGEESGDRHAANLVNQLKEWQPALQISGIGGRHMQNAGVHLISDLASFGVTGLSEVVRHLKVIKNAFDAIKCHLESTKPDLLILVDYPGFNLRLAKYAKQELGLRILYYISPQIWAWKANRIKAIRATIDRMAVILPFEKALYQKAGVPVSFVGHPLVDKVQYCNDVEAARMHLNLPTHKRMIAMLPGSRRNEIEKHMPVLVQTAELLSQQHTDIHFVIPIAQSLKPELIHSYFDKSKISVSFTIGRATEVVACSDCVVVASGTASLECALLEKPMCIIYKASLLSYIAAMQVIKVKYLGLCNLLKNEMIVPELLQYDCNPKELSRVVTALLTDNEVISRMVARLKQLKLSLSHQEADCSLAQLVQQELMV</sequence>
<evidence type="ECO:0000313" key="13">
    <source>
        <dbReference type="EMBL" id="OCH99306.1"/>
    </source>
</evidence>
<dbReference type="UniPathway" id="UPA00973"/>
<evidence type="ECO:0000256" key="8">
    <source>
        <dbReference type="ARBA" id="ARBA00022679"/>
    </source>
</evidence>
<dbReference type="GO" id="GO:0008915">
    <property type="term" value="F:lipid-A-disaccharide synthase activity"/>
    <property type="evidence" value="ECO:0007669"/>
    <property type="project" value="UniProtKB-UniRule"/>
</dbReference>
<dbReference type="EC" id="2.4.1.182" evidence="3 11"/>
<reference evidence="12 14" key="1">
    <citation type="submission" date="2015-11" db="EMBL/GenBank/DDBJ databases">
        <title>Genomic analysis of 38 Legionella species identifies large and diverse effector repertoires.</title>
        <authorList>
            <person name="Burstein D."/>
            <person name="Amaro F."/>
            <person name="Zusman T."/>
            <person name="Lifshitz Z."/>
            <person name="Cohen O."/>
            <person name="Gilbert J.A."/>
            <person name="Pupko T."/>
            <person name="Shuman H.A."/>
            <person name="Segal G."/>
        </authorList>
    </citation>
    <scope>NUCLEOTIDE SEQUENCE [LARGE SCALE GENOMIC DNA]</scope>
    <source>
        <strain evidence="12 14">JA-26-G1-E2</strain>
    </source>
</reference>
<keyword evidence="15" id="KW-1185">Reference proteome</keyword>
<evidence type="ECO:0000256" key="2">
    <source>
        <dbReference type="ARBA" id="ARBA00007868"/>
    </source>
</evidence>
<dbReference type="Proteomes" id="UP000093336">
    <property type="component" value="Unassembled WGS sequence"/>
</dbReference>
<evidence type="ECO:0000256" key="4">
    <source>
        <dbReference type="ARBA" id="ARBA00020902"/>
    </source>
</evidence>
<evidence type="ECO:0000256" key="1">
    <source>
        <dbReference type="ARBA" id="ARBA00002056"/>
    </source>
</evidence>
<keyword evidence="7 11" id="KW-0328">Glycosyltransferase</keyword>
<evidence type="ECO:0000256" key="7">
    <source>
        <dbReference type="ARBA" id="ARBA00022676"/>
    </source>
</evidence>
<keyword evidence="6 11" id="KW-0441">Lipid A biosynthesis</keyword>
<dbReference type="EMBL" id="LNYG01000012">
    <property type="protein sequence ID" value="KTD09486.1"/>
    <property type="molecule type" value="Genomic_DNA"/>
</dbReference>
<dbReference type="PANTHER" id="PTHR30372:SF4">
    <property type="entry name" value="LIPID-A-DISACCHARIDE SYNTHASE, MITOCHONDRIAL-RELATED"/>
    <property type="match status" value="1"/>
</dbReference>
<organism evidence="12 14">
    <name type="scientific">Legionella jamestowniensis</name>
    <dbReference type="NCBI Taxonomy" id="455"/>
    <lineage>
        <taxon>Bacteria</taxon>
        <taxon>Pseudomonadati</taxon>
        <taxon>Pseudomonadota</taxon>
        <taxon>Gammaproteobacteria</taxon>
        <taxon>Legionellales</taxon>
        <taxon>Legionellaceae</taxon>
        <taxon>Legionella</taxon>
    </lineage>
</organism>